<organism evidence="2 3">
    <name type="scientific">Massilia eurypsychrophila</name>
    <dbReference type="NCBI Taxonomy" id="1485217"/>
    <lineage>
        <taxon>Bacteria</taxon>
        <taxon>Pseudomonadati</taxon>
        <taxon>Pseudomonadota</taxon>
        <taxon>Betaproteobacteria</taxon>
        <taxon>Burkholderiales</taxon>
        <taxon>Oxalobacteraceae</taxon>
        <taxon>Telluria group</taxon>
        <taxon>Massilia</taxon>
    </lineage>
</organism>
<keyword evidence="1" id="KW-0472">Membrane</keyword>
<accession>A0A2G8T866</accession>
<feature type="transmembrane region" description="Helical" evidence="1">
    <location>
        <begin position="46"/>
        <end position="65"/>
    </location>
</feature>
<keyword evidence="3" id="KW-1185">Reference proteome</keyword>
<keyword evidence="1" id="KW-0812">Transmembrane</keyword>
<evidence type="ECO:0000313" key="3">
    <source>
        <dbReference type="Proteomes" id="UP000230390"/>
    </source>
</evidence>
<sequence length="158" mass="17666">MNSASSTASIEWLHILSSTFLFGTGIGSAFYMLFANISRDVRAIAVVSRIVVVADWLFTATTIIVQPLTGYYLVRIAGFSMSSRWLAWSIGLYVLAAACWLPVVWLQMRLRDMAVQAARDGSALPPQYWRYFRLWIALGIPALFAFVAIFYLMVAKPA</sequence>
<reference evidence="2 3" key="1">
    <citation type="submission" date="2017-10" db="EMBL/GenBank/DDBJ databases">
        <title>Massilia psychrophilum sp. nov., a novel purple-pigmented bacterium isolated from Tianshan glacier, Xinjiang Municipality, China.</title>
        <authorList>
            <person name="Wang H."/>
        </authorList>
    </citation>
    <scope>NUCLEOTIDE SEQUENCE [LARGE SCALE GENOMIC DNA]</scope>
    <source>
        <strain evidence="2 3">JCM 30074</strain>
    </source>
</reference>
<comment type="caution">
    <text evidence="2">The sequence shown here is derived from an EMBL/GenBank/DDBJ whole genome shotgun (WGS) entry which is preliminary data.</text>
</comment>
<protein>
    <recommendedName>
        <fullName evidence="4">DUF2269 domain-containing protein</fullName>
    </recommendedName>
</protein>
<evidence type="ECO:0000256" key="1">
    <source>
        <dbReference type="SAM" id="Phobius"/>
    </source>
</evidence>
<dbReference type="OrthoDB" id="9786302at2"/>
<proteinExistence type="predicted"/>
<evidence type="ECO:0000313" key="2">
    <source>
        <dbReference type="EMBL" id="PIL42256.1"/>
    </source>
</evidence>
<dbReference type="AlphaFoldDB" id="A0A2G8T866"/>
<dbReference type="Proteomes" id="UP000230390">
    <property type="component" value="Unassembled WGS sequence"/>
</dbReference>
<dbReference type="Pfam" id="PF10027">
    <property type="entry name" value="DUF2269"/>
    <property type="match status" value="1"/>
</dbReference>
<name>A0A2G8T866_9BURK</name>
<feature type="transmembrane region" description="Helical" evidence="1">
    <location>
        <begin position="134"/>
        <end position="154"/>
    </location>
</feature>
<keyword evidence="1" id="KW-1133">Transmembrane helix</keyword>
<dbReference type="EMBL" id="PDOC01000031">
    <property type="protein sequence ID" value="PIL42256.1"/>
    <property type="molecule type" value="Genomic_DNA"/>
</dbReference>
<gene>
    <name evidence="2" type="ORF">CR105_25335</name>
</gene>
<dbReference type="InterPro" id="IPR018729">
    <property type="entry name" value="DUF2269_transmembrane"/>
</dbReference>
<evidence type="ECO:0008006" key="4">
    <source>
        <dbReference type="Google" id="ProtNLM"/>
    </source>
</evidence>
<feature type="transmembrane region" description="Helical" evidence="1">
    <location>
        <begin position="12"/>
        <end position="34"/>
    </location>
</feature>
<dbReference type="RefSeq" id="WP_099793441.1">
    <property type="nucleotide sequence ID" value="NZ_JBHLYV010000094.1"/>
</dbReference>
<feature type="transmembrane region" description="Helical" evidence="1">
    <location>
        <begin position="85"/>
        <end position="106"/>
    </location>
</feature>